<evidence type="ECO:0008006" key="4">
    <source>
        <dbReference type="Google" id="ProtNLM"/>
    </source>
</evidence>
<sequence length="357" mass="40481">MRKIFSIVIAMLWVIGNSCNAQAEAFGDRCQKLIESSLGSVFRYESSSIDESGFICVTASVAEDPQKKAIIWTTPAADHLIIGSVYDKDGRDLTLERYKKKIGPLPYTPKPLEAEGIEEMMRNMQIMNEASEASRTPKTPQEKIRKLKNMRAMFEDPSEFDDLYNQVRVQAEREAANSDRVAVRRVSDERFLSLLKNERIGLFNQYEAETPLNTVYIFSTTTCPMARKARETLGQNIDLLKEKGVSVKWIMIAPGATERELKEASLVIEKGFNPDPAVKHVIMVETVQKVIFNTAFYKEAFDSEFVPIVIWRSADGVESILGFPEDLFLEPFVKTVKDKGTIRDFIFESYQTLTARG</sequence>
<dbReference type="InterPro" id="IPR009094">
    <property type="entry name" value="DiS-bond_isomerase_DsbC/G_N_sf"/>
</dbReference>
<dbReference type="Proteomes" id="UP000425960">
    <property type="component" value="Plasmid Do28_1"/>
</dbReference>
<accession>A0A5K8A2V4</accession>
<keyword evidence="1" id="KW-0732">Signal</keyword>
<gene>
    <name evidence="2" type="ORF">DSCO28_73370</name>
</gene>
<dbReference type="KEGG" id="dov:DSCO28_73370"/>
<proteinExistence type="predicted"/>
<dbReference type="Gene3D" id="3.10.450.70">
    <property type="entry name" value="Disulphide bond isomerase, DsbC/G, N-terminal"/>
    <property type="match status" value="1"/>
</dbReference>
<dbReference type="AlphaFoldDB" id="A0A5K8A2V4"/>
<protein>
    <recommendedName>
        <fullName evidence="4">Thioredoxin domain-containing protein</fullName>
    </recommendedName>
</protein>
<evidence type="ECO:0000313" key="2">
    <source>
        <dbReference type="EMBL" id="BBO86771.1"/>
    </source>
</evidence>
<reference evidence="2 3" key="1">
    <citation type="submission" date="2019-11" db="EMBL/GenBank/DDBJ databases">
        <title>Comparative genomics of hydrocarbon-degrading Desulfosarcina strains.</title>
        <authorList>
            <person name="Watanabe M."/>
            <person name="Kojima H."/>
            <person name="Fukui M."/>
        </authorList>
    </citation>
    <scope>NUCLEOTIDE SEQUENCE [LARGE SCALE GENOMIC DNA]</scope>
    <source>
        <strain evidence="2 3">28bB2T</strain>
        <plasmid evidence="3">do28_1 dna</plasmid>
    </source>
</reference>
<feature type="signal peptide" evidence="1">
    <location>
        <begin position="1"/>
        <end position="23"/>
    </location>
</feature>
<feature type="chain" id="PRO_5024329262" description="Thioredoxin domain-containing protein" evidence="1">
    <location>
        <begin position="24"/>
        <end position="357"/>
    </location>
</feature>
<dbReference type="GO" id="GO:0042597">
    <property type="term" value="C:periplasmic space"/>
    <property type="evidence" value="ECO:0007669"/>
    <property type="project" value="InterPro"/>
</dbReference>
<keyword evidence="2" id="KW-0614">Plasmid</keyword>
<evidence type="ECO:0000313" key="3">
    <source>
        <dbReference type="Proteomes" id="UP000425960"/>
    </source>
</evidence>
<dbReference type="EMBL" id="AP021877">
    <property type="protein sequence ID" value="BBO86771.1"/>
    <property type="molecule type" value="Genomic_DNA"/>
</dbReference>
<evidence type="ECO:0000256" key="1">
    <source>
        <dbReference type="SAM" id="SignalP"/>
    </source>
</evidence>
<organism evidence="2 3">
    <name type="scientific">Desulfosarcina ovata subsp. sediminis</name>
    <dbReference type="NCBI Taxonomy" id="885957"/>
    <lineage>
        <taxon>Bacteria</taxon>
        <taxon>Pseudomonadati</taxon>
        <taxon>Thermodesulfobacteriota</taxon>
        <taxon>Desulfobacteria</taxon>
        <taxon>Desulfobacterales</taxon>
        <taxon>Desulfosarcinaceae</taxon>
        <taxon>Desulfosarcina</taxon>
    </lineage>
</organism>
<geneLocation type="plasmid" evidence="3">
    <name>do28_1 dna</name>
</geneLocation>
<name>A0A5K8A2V4_9BACT</name>